<name>A0A385ECT5_9CAUD</name>
<dbReference type="EMBL" id="MH588545">
    <property type="protein sequence ID" value="AXQ68672.1"/>
    <property type="molecule type" value="Genomic_DNA"/>
</dbReference>
<proteinExistence type="predicted"/>
<reference evidence="1" key="1">
    <citation type="submission" date="2018-07" db="EMBL/GenBank/DDBJ databases">
        <authorList>
            <person name="Quirk P.G."/>
            <person name="Krulwich T.A."/>
        </authorList>
    </citation>
    <scope>NUCLEOTIDE SEQUENCE</scope>
</reference>
<sequence>MSRFWKAQKWHPNKTCFIVGGGPSLKGMDLSGLDGRLVITANNAYQLVKEPDTIFFADTRWWRWHRERIGEFRGRIVTAASSRDFGDGRVCRMGRDYSFTKDEGPALARDPSMLCGADSGYMAINLAYHYGVSRIVLLGFDMGFMGGEAHWHPDHPIATPESHYVDRFGPTYPALIAALKKENVEVLRSTPSRLDFIPEVALADALELPDRFHGRL</sequence>
<evidence type="ECO:0000313" key="1">
    <source>
        <dbReference type="EMBL" id="AXQ68672.1"/>
    </source>
</evidence>
<protein>
    <recommendedName>
        <fullName evidence="3">DUF115 domain-containing protein</fullName>
    </recommendedName>
</protein>
<reference evidence="1" key="2">
    <citation type="submission" date="2018-09" db="EMBL/GenBank/DDBJ databases">
        <title>Giant CbK-like Caulobacter bacteriophages have genetically divergent genomes.</title>
        <authorList>
            <person name="Wilson K."/>
            <person name="Ely B."/>
        </authorList>
    </citation>
    <scope>NUCLEOTIDE SEQUENCE [LARGE SCALE GENOMIC DNA]</scope>
</reference>
<accession>A0A385ECT5</accession>
<keyword evidence="2" id="KW-1185">Reference proteome</keyword>
<evidence type="ECO:0008006" key="3">
    <source>
        <dbReference type="Google" id="ProtNLM"/>
    </source>
</evidence>
<evidence type="ECO:0000313" key="2">
    <source>
        <dbReference type="Proteomes" id="UP000259026"/>
    </source>
</evidence>
<organism evidence="1 2">
    <name type="scientific">Caulobacter phage CcrPW</name>
    <dbReference type="NCBI Taxonomy" id="2283271"/>
    <lineage>
        <taxon>Viruses</taxon>
        <taxon>Duplodnaviria</taxon>
        <taxon>Heunggongvirae</taxon>
        <taxon>Uroviricota</taxon>
        <taxon>Caudoviricetes</taxon>
        <taxon>Jeanschmidtviridae</taxon>
        <taxon>Colossusvirus</taxon>
        <taxon>Colossusvirus PW</taxon>
    </lineage>
</organism>
<gene>
    <name evidence="1" type="ORF">CcrPW_gp133</name>
</gene>
<dbReference type="Proteomes" id="UP000259026">
    <property type="component" value="Segment"/>
</dbReference>